<proteinExistence type="predicted"/>
<keyword evidence="2" id="KW-1185">Reference proteome</keyword>
<reference evidence="1" key="1">
    <citation type="submission" date="2022-11" db="EMBL/GenBank/DDBJ databases">
        <title>Centuries of genome instability and evolution in soft-shell clam transmissible cancer (bioRxiv).</title>
        <authorList>
            <person name="Hart S.F.M."/>
            <person name="Yonemitsu M.A."/>
            <person name="Giersch R.M."/>
            <person name="Beal B.F."/>
            <person name="Arriagada G."/>
            <person name="Davis B.W."/>
            <person name="Ostrander E.A."/>
            <person name="Goff S.P."/>
            <person name="Metzger M.J."/>
        </authorList>
    </citation>
    <scope>NUCLEOTIDE SEQUENCE</scope>
    <source>
        <strain evidence="1">MELC-2E11</strain>
        <tissue evidence="1">Siphon/mantle</tissue>
    </source>
</reference>
<dbReference type="Proteomes" id="UP001164746">
    <property type="component" value="Chromosome 7"/>
</dbReference>
<sequence>MKVLRTFDKYGVYSERKPGMYTVIIIVLSQSLHRQSAFWFLMGKRDVDMLGFETEDTFEERQDCRTL</sequence>
<accession>A0ABY7ER54</accession>
<name>A0ABY7ER54_MYAAR</name>
<evidence type="ECO:0000313" key="2">
    <source>
        <dbReference type="Proteomes" id="UP001164746"/>
    </source>
</evidence>
<gene>
    <name evidence="1" type="ORF">MAR_036287</name>
</gene>
<organism evidence="1 2">
    <name type="scientific">Mya arenaria</name>
    <name type="common">Soft-shell clam</name>
    <dbReference type="NCBI Taxonomy" id="6604"/>
    <lineage>
        <taxon>Eukaryota</taxon>
        <taxon>Metazoa</taxon>
        <taxon>Spiralia</taxon>
        <taxon>Lophotrochozoa</taxon>
        <taxon>Mollusca</taxon>
        <taxon>Bivalvia</taxon>
        <taxon>Autobranchia</taxon>
        <taxon>Heteroconchia</taxon>
        <taxon>Euheterodonta</taxon>
        <taxon>Imparidentia</taxon>
        <taxon>Neoheterodontei</taxon>
        <taxon>Myida</taxon>
        <taxon>Myoidea</taxon>
        <taxon>Myidae</taxon>
        <taxon>Mya</taxon>
    </lineage>
</organism>
<dbReference type="EMBL" id="CP111018">
    <property type="protein sequence ID" value="WAR11211.1"/>
    <property type="molecule type" value="Genomic_DNA"/>
</dbReference>
<evidence type="ECO:0000313" key="1">
    <source>
        <dbReference type="EMBL" id="WAR11211.1"/>
    </source>
</evidence>
<protein>
    <submittedName>
        <fullName evidence="1">Uncharacterized protein</fullName>
    </submittedName>
</protein>